<reference evidence="1 2" key="1">
    <citation type="submission" date="2018-03" db="EMBL/GenBank/DDBJ databases">
        <title>Cross-interface Injection: A General Nanoliter Liquid Handling Method Applied to Single Cells Genome Amplification Automated Nanoliter Liquid Handling Applied to Single Cell Multiple Displacement Amplification.</title>
        <authorList>
            <person name="Yun J."/>
            <person name="Xu P."/>
            <person name="Xu J."/>
            <person name="Dai X."/>
            <person name="Wang Y."/>
            <person name="Zheng X."/>
            <person name="Cao C."/>
            <person name="Yi Q."/>
            <person name="Zhu Y."/>
            <person name="Wang L."/>
            <person name="Dong Z."/>
            <person name="Huang Y."/>
            <person name="Huang L."/>
            <person name="Du W."/>
        </authorList>
    </citation>
    <scope>NUCLEOTIDE SEQUENCE [LARGE SCALE GENOMIC DNA]</scope>
    <source>
        <strain evidence="1 2">Z-D1-2</strain>
    </source>
</reference>
<sequence length="190" mass="21761">MESAENITLYIQDQMYEFFEKNQLPIFLFHTISKKAVAYNSAFLQKTAHYKHLVSIWIANYSSENSPSTFVEYSKNKFQFLSSNLGEDLLLIQIIEFTQSPTGGGKLTSKQDVLSQKKNSSKAFDFFKEKVETAFLKVFEIAPLGFVFTDADFKVLWSNEKSHQLLGRSGLSQSSFVDAILVDNIDEFWC</sequence>
<feature type="non-terminal residue" evidence="1">
    <location>
        <position position="190"/>
    </location>
</feature>
<comment type="caution">
    <text evidence="1">The sequence shown here is derived from an EMBL/GenBank/DDBJ whole genome shotgun (WGS) entry which is preliminary data.</text>
</comment>
<protein>
    <recommendedName>
        <fullName evidence="3">PAS domain-containing protein</fullName>
    </recommendedName>
</protein>
<evidence type="ECO:0000313" key="1">
    <source>
        <dbReference type="EMBL" id="PTB91265.1"/>
    </source>
</evidence>
<organism evidence="1 2">
    <name type="scientific">Marivirga lumbricoides</name>
    <dbReference type="NCBI Taxonomy" id="1046115"/>
    <lineage>
        <taxon>Bacteria</taxon>
        <taxon>Pseudomonadati</taxon>
        <taxon>Bacteroidota</taxon>
        <taxon>Cytophagia</taxon>
        <taxon>Cytophagales</taxon>
        <taxon>Marivirgaceae</taxon>
        <taxon>Marivirga</taxon>
    </lineage>
</organism>
<evidence type="ECO:0000313" key="2">
    <source>
        <dbReference type="Proteomes" id="UP000240608"/>
    </source>
</evidence>
<gene>
    <name evidence="1" type="ORF">C9994_15865</name>
</gene>
<dbReference type="AlphaFoldDB" id="A0A2T4DBQ9"/>
<dbReference type="EMBL" id="PYVU01000423">
    <property type="protein sequence ID" value="PTB91265.1"/>
    <property type="molecule type" value="Genomic_DNA"/>
</dbReference>
<name>A0A2T4DBQ9_9BACT</name>
<proteinExistence type="predicted"/>
<evidence type="ECO:0008006" key="3">
    <source>
        <dbReference type="Google" id="ProtNLM"/>
    </source>
</evidence>
<dbReference type="Proteomes" id="UP000240608">
    <property type="component" value="Unassembled WGS sequence"/>
</dbReference>
<accession>A0A2T4DBQ9</accession>